<sequence length="406" mass="42597">MRKLSLNVVLAGLTGIGGLAACESKDAEDSATTLPGNSGILTLPTTLPSGGESESDSGANTETGGTDGGTDGVTSEPVTTTSPGTGPKFDLEASPDGGMADTGVEPCNSPNDPGCMCSIPDHVPCDNGTQDPFLAMGLNCPGELQVTATKSGAPGAIGVRYVFGQGGTFNPREGASYAVIGSGLVSDLNNQTPVGDFNLQPTHCNDDVGGFDPGNNLPPPLRINDVSGDCTQDPALLGTGDCSNTIQGQFQNYGANDYTELRFVMQVPPDVTSFSYDFAFFSVEYPDYYQSAFNDMYIGWLESEKWTGNISFDQQGNPISLNAGFLEFKDDPTGQNPIPQFQNTCMRQHAGTNWLQTTAGVSPGETITVVFAIMDISDSILDSYVFLDNFKWGCEPTGKPSTMPPG</sequence>
<dbReference type="PROSITE" id="PS51257">
    <property type="entry name" value="PROKAR_LIPOPROTEIN"/>
    <property type="match status" value="1"/>
</dbReference>
<protein>
    <submittedName>
        <fullName evidence="2">Uncharacterized protein</fullName>
    </submittedName>
</protein>
<evidence type="ECO:0000313" key="2">
    <source>
        <dbReference type="EMBL" id="SFD47477.1"/>
    </source>
</evidence>
<proteinExistence type="predicted"/>
<feature type="compositionally biased region" description="Polar residues" evidence="1">
    <location>
        <begin position="30"/>
        <end position="48"/>
    </location>
</feature>
<keyword evidence="3" id="KW-1185">Reference proteome</keyword>
<dbReference type="NCBIfam" id="NF038133">
    <property type="entry name" value="choice_anch_L"/>
    <property type="match status" value="1"/>
</dbReference>
<gene>
    <name evidence="2" type="ORF">SAMN02745121_00126</name>
</gene>
<evidence type="ECO:0000256" key="1">
    <source>
        <dbReference type="SAM" id="MobiDB-lite"/>
    </source>
</evidence>
<dbReference type="RefSeq" id="WP_100792670.1">
    <property type="nucleotide sequence ID" value="NZ_FOMX01000002.1"/>
</dbReference>
<dbReference type="OrthoDB" id="5480856at2"/>
<dbReference type="AlphaFoldDB" id="A0A1I1SLZ4"/>
<dbReference type="EMBL" id="FOMX01000002">
    <property type="protein sequence ID" value="SFD47477.1"/>
    <property type="molecule type" value="Genomic_DNA"/>
</dbReference>
<feature type="region of interest" description="Disordered" evidence="1">
    <location>
        <begin position="27"/>
        <end position="102"/>
    </location>
</feature>
<dbReference type="Proteomes" id="UP000199400">
    <property type="component" value="Unassembled WGS sequence"/>
</dbReference>
<dbReference type="InterPro" id="IPR049804">
    <property type="entry name" value="Choice_anch_L"/>
</dbReference>
<evidence type="ECO:0000313" key="3">
    <source>
        <dbReference type="Proteomes" id="UP000199400"/>
    </source>
</evidence>
<accession>A0A1I1SLZ4</accession>
<organism evidence="2 3">
    <name type="scientific">Nannocystis exedens</name>
    <dbReference type="NCBI Taxonomy" id="54"/>
    <lineage>
        <taxon>Bacteria</taxon>
        <taxon>Pseudomonadati</taxon>
        <taxon>Myxococcota</taxon>
        <taxon>Polyangia</taxon>
        <taxon>Nannocystales</taxon>
        <taxon>Nannocystaceae</taxon>
        <taxon>Nannocystis</taxon>
    </lineage>
</organism>
<name>A0A1I1SLZ4_9BACT</name>
<reference evidence="3" key="1">
    <citation type="submission" date="2016-10" db="EMBL/GenBank/DDBJ databases">
        <authorList>
            <person name="Varghese N."/>
            <person name="Submissions S."/>
        </authorList>
    </citation>
    <scope>NUCLEOTIDE SEQUENCE [LARGE SCALE GENOMIC DNA]</scope>
    <source>
        <strain evidence="3">ATCC 25963</strain>
    </source>
</reference>